<accession>A0ABD0LQ04</accession>
<name>A0ABD0LQ04_9CAEN</name>
<keyword evidence="3" id="KW-1185">Reference proteome</keyword>
<feature type="region of interest" description="Disordered" evidence="1">
    <location>
        <begin position="1"/>
        <end position="36"/>
    </location>
</feature>
<evidence type="ECO:0000256" key="1">
    <source>
        <dbReference type="SAM" id="MobiDB-lite"/>
    </source>
</evidence>
<reference evidence="2 3" key="1">
    <citation type="journal article" date="2023" name="Sci. Data">
        <title>Genome assembly of the Korean intertidal mud-creeper Batillaria attramentaria.</title>
        <authorList>
            <person name="Patra A.K."/>
            <person name="Ho P.T."/>
            <person name="Jun S."/>
            <person name="Lee S.J."/>
            <person name="Kim Y."/>
            <person name="Won Y.J."/>
        </authorList>
    </citation>
    <scope>NUCLEOTIDE SEQUENCE [LARGE SCALE GENOMIC DNA]</scope>
    <source>
        <strain evidence="2">Wonlab-2016</strain>
    </source>
</reference>
<gene>
    <name evidence="2" type="ORF">BaRGS_00007216</name>
</gene>
<dbReference type="EMBL" id="JACVVK020000031">
    <property type="protein sequence ID" value="KAK7501412.1"/>
    <property type="molecule type" value="Genomic_DNA"/>
</dbReference>
<organism evidence="2 3">
    <name type="scientific">Batillaria attramentaria</name>
    <dbReference type="NCBI Taxonomy" id="370345"/>
    <lineage>
        <taxon>Eukaryota</taxon>
        <taxon>Metazoa</taxon>
        <taxon>Spiralia</taxon>
        <taxon>Lophotrochozoa</taxon>
        <taxon>Mollusca</taxon>
        <taxon>Gastropoda</taxon>
        <taxon>Caenogastropoda</taxon>
        <taxon>Sorbeoconcha</taxon>
        <taxon>Cerithioidea</taxon>
        <taxon>Batillariidae</taxon>
        <taxon>Batillaria</taxon>
    </lineage>
</organism>
<sequence length="104" mass="11604">MGQSKRMARSDLVQKASRQYRRGSVGQMHWGGNDAVPIDQTAGSGYRFTRTCAPLAHLFSEVHAVEAIAWFGSRSFQQSGWRRAGPAGIQDSKQLIRKMYSNDT</sequence>
<dbReference type="AlphaFoldDB" id="A0ABD0LQ04"/>
<dbReference type="Proteomes" id="UP001519460">
    <property type="component" value="Unassembled WGS sequence"/>
</dbReference>
<proteinExistence type="predicted"/>
<protein>
    <submittedName>
        <fullName evidence="2">Uncharacterized protein</fullName>
    </submittedName>
</protein>
<comment type="caution">
    <text evidence="2">The sequence shown here is derived from an EMBL/GenBank/DDBJ whole genome shotgun (WGS) entry which is preliminary data.</text>
</comment>
<evidence type="ECO:0000313" key="3">
    <source>
        <dbReference type="Proteomes" id="UP001519460"/>
    </source>
</evidence>
<evidence type="ECO:0000313" key="2">
    <source>
        <dbReference type="EMBL" id="KAK7501412.1"/>
    </source>
</evidence>